<dbReference type="PANTHER" id="PTHR30576">
    <property type="entry name" value="COLANIC BIOSYNTHESIS UDP-GLUCOSE LIPID CARRIER TRANSFERASE"/>
    <property type="match status" value="1"/>
</dbReference>
<feature type="transmembrane region" description="Helical" evidence="7">
    <location>
        <begin position="89"/>
        <end position="108"/>
    </location>
</feature>
<dbReference type="AlphaFoldDB" id="A0A8J2UKI2"/>
<dbReference type="PANTHER" id="PTHR30576:SF0">
    <property type="entry name" value="UNDECAPRENYL-PHOSPHATE N-ACETYLGALACTOSAMINYL 1-PHOSPHATE TRANSFERASE-RELATED"/>
    <property type="match status" value="1"/>
</dbReference>
<dbReference type="InterPro" id="IPR003362">
    <property type="entry name" value="Bact_transf"/>
</dbReference>
<comment type="caution">
    <text evidence="9">The sequence shown here is derived from an EMBL/GenBank/DDBJ whole genome shotgun (WGS) entry which is preliminary data.</text>
</comment>
<keyword evidence="6 7" id="KW-0472">Membrane</keyword>
<name>A0A8J2UKI2_9BURK</name>
<evidence type="ECO:0000256" key="5">
    <source>
        <dbReference type="ARBA" id="ARBA00022989"/>
    </source>
</evidence>
<reference evidence="9" key="2">
    <citation type="submission" date="2020-09" db="EMBL/GenBank/DDBJ databases">
        <authorList>
            <person name="Sun Q."/>
            <person name="Sedlacek I."/>
        </authorList>
    </citation>
    <scope>NUCLEOTIDE SEQUENCE</scope>
    <source>
        <strain evidence="9">CCM 7086</strain>
    </source>
</reference>
<evidence type="ECO:0000259" key="8">
    <source>
        <dbReference type="Pfam" id="PF02397"/>
    </source>
</evidence>
<proteinExistence type="inferred from homology"/>
<dbReference type="NCBIfam" id="TIGR03025">
    <property type="entry name" value="EPS_sugtrans"/>
    <property type="match status" value="1"/>
</dbReference>
<evidence type="ECO:0000313" key="10">
    <source>
        <dbReference type="Proteomes" id="UP000620266"/>
    </source>
</evidence>
<dbReference type="RefSeq" id="WP_188395352.1">
    <property type="nucleotide sequence ID" value="NZ_BMCG01000002.1"/>
</dbReference>
<evidence type="ECO:0000256" key="2">
    <source>
        <dbReference type="ARBA" id="ARBA00006464"/>
    </source>
</evidence>
<protein>
    <submittedName>
        <fullName evidence="9">Glycosyl transferase</fullName>
    </submittedName>
</protein>
<feature type="transmembrane region" description="Helical" evidence="7">
    <location>
        <begin position="33"/>
        <end position="51"/>
    </location>
</feature>
<keyword evidence="5 7" id="KW-1133">Transmembrane helix</keyword>
<gene>
    <name evidence="9" type="primary">wcaJ</name>
    <name evidence="9" type="ORF">GCM10007205_12860</name>
</gene>
<dbReference type="InterPro" id="IPR017475">
    <property type="entry name" value="EPS_sugar_tfrase"/>
</dbReference>
<dbReference type="EMBL" id="BMCG01000002">
    <property type="protein sequence ID" value="GGC05116.1"/>
    <property type="molecule type" value="Genomic_DNA"/>
</dbReference>
<keyword evidence="10" id="KW-1185">Reference proteome</keyword>
<evidence type="ECO:0000256" key="1">
    <source>
        <dbReference type="ARBA" id="ARBA00004141"/>
    </source>
</evidence>
<keyword evidence="4 7" id="KW-0812">Transmembrane</keyword>
<comment type="subcellular location">
    <subcellularLocation>
        <location evidence="1">Membrane</location>
        <topology evidence="1">Multi-pass membrane protein</topology>
    </subcellularLocation>
</comment>
<sequence length="402" mass="45345">MILAGWVLTVVLPYLLFWSWNALWHPDDGQKTAFIVTSLAYLVTHLAVIKIRTLYPGGRAAGFIAPTILIVYGLFALTTFMIHVAVSRYLLLSSSTCALIWMYSQHLLTYKHMRLKLAVIPGGKYTAEVLSQPVVDSHALTGLSLNGIRYDGVVADFEDIDIPTQRFLAQCALNRTAVYDAKQIYESLTGRVKIHRMSENNMGSLLPSPLYEVIKRCMDVGIVLLTLPVTVVVGAVVAVLIKLESPGPVIYTQTRIGQGNRPFTIYKFRSMRFDRNAPEQFAGESDLRITRVGRIIRKLRIDEFPQFLNVLKGDMSLIGPRPEQPSFVAEYDEKIPFYSYRHIVKPGITGWAQVRHGYTASSDETQVKIEHDFYYIKNCSFSLDLIIVLMTVRIMLNGFGSR</sequence>
<reference evidence="9" key="1">
    <citation type="journal article" date="2014" name="Int. J. Syst. Evol. Microbiol.">
        <title>Complete genome sequence of Corynebacterium casei LMG S-19264T (=DSM 44701T), isolated from a smear-ripened cheese.</title>
        <authorList>
            <consortium name="US DOE Joint Genome Institute (JGI-PGF)"/>
            <person name="Walter F."/>
            <person name="Albersmeier A."/>
            <person name="Kalinowski J."/>
            <person name="Ruckert C."/>
        </authorList>
    </citation>
    <scope>NUCLEOTIDE SEQUENCE</scope>
    <source>
        <strain evidence="9">CCM 7086</strain>
    </source>
</reference>
<dbReference type="GO" id="GO:0016780">
    <property type="term" value="F:phosphotransferase activity, for other substituted phosphate groups"/>
    <property type="evidence" value="ECO:0007669"/>
    <property type="project" value="TreeGrafter"/>
</dbReference>
<feature type="domain" description="Bacterial sugar transferase" evidence="8">
    <location>
        <begin position="215"/>
        <end position="396"/>
    </location>
</feature>
<evidence type="ECO:0000313" key="9">
    <source>
        <dbReference type="EMBL" id="GGC05116.1"/>
    </source>
</evidence>
<organism evidence="9 10">
    <name type="scientific">Oxalicibacterium flavum</name>
    <dbReference type="NCBI Taxonomy" id="179467"/>
    <lineage>
        <taxon>Bacteria</taxon>
        <taxon>Pseudomonadati</taxon>
        <taxon>Pseudomonadota</taxon>
        <taxon>Betaproteobacteria</taxon>
        <taxon>Burkholderiales</taxon>
        <taxon>Oxalobacteraceae</taxon>
        <taxon>Oxalicibacterium</taxon>
    </lineage>
</organism>
<evidence type="ECO:0000256" key="4">
    <source>
        <dbReference type="ARBA" id="ARBA00022692"/>
    </source>
</evidence>
<accession>A0A8J2UKI2</accession>
<dbReference type="Proteomes" id="UP000620266">
    <property type="component" value="Unassembled WGS sequence"/>
</dbReference>
<feature type="transmembrane region" description="Helical" evidence="7">
    <location>
        <begin position="220"/>
        <end position="241"/>
    </location>
</feature>
<evidence type="ECO:0000256" key="6">
    <source>
        <dbReference type="ARBA" id="ARBA00023136"/>
    </source>
</evidence>
<evidence type="ECO:0000256" key="7">
    <source>
        <dbReference type="SAM" id="Phobius"/>
    </source>
</evidence>
<feature type="transmembrane region" description="Helical" evidence="7">
    <location>
        <begin position="63"/>
        <end position="83"/>
    </location>
</feature>
<comment type="similarity">
    <text evidence="2">Belongs to the bacterial sugar transferase family.</text>
</comment>
<dbReference type="Pfam" id="PF02397">
    <property type="entry name" value="Bac_transf"/>
    <property type="match status" value="1"/>
</dbReference>
<dbReference type="GO" id="GO:0016020">
    <property type="term" value="C:membrane"/>
    <property type="evidence" value="ECO:0007669"/>
    <property type="project" value="UniProtKB-SubCell"/>
</dbReference>
<evidence type="ECO:0000256" key="3">
    <source>
        <dbReference type="ARBA" id="ARBA00022679"/>
    </source>
</evidence>
<keyword evidence="3 9" id="KW-0808">Transferase</keyword>